<dbReference type="AlphaFoldDB" id="A0A1K1RKW8"/>
<dbReference type="OrthoDB" id="1081532at2"/>
<accession>A0A1K1RKW8</accession>
<protein>
    <submittedName>
        <fullName evidence="1">Uncharacterized protein</fullName>
    </submittedName>
</protein>
<dbReference type="EMBL" id="FPJE01000028">
    <property type="protein sequence ID" value="SFW72661.1"/>
    <property type="molecule type" value="Genomic_DNA"/>
</dbReference>
<reference evidence="1 2" key="1">
    <citation type="submission" date="2016-11" db="EMBL/GenBank/DDBJ databases">
        <authorList>
            <person name="Jaros S."/>
            <person name="Januszkiewicz K."/>
            <person name="Wedrychowicz H."/>
        </authorList>
    </citation>
    <scope>NUCLEOTIDE SEQUENCE [LARGE SCALE GENOMIC DNA]</scope>
    <source>
        <strain evidence="1 2">CGMCC 1.12145</strain>
    </source>
</reference>
<name>A0A1K1RKW8_9FLAO</name>
<organism evidence="1 2">
    <name type="scientific">Sinomicrobium oceani</name>
    <dbReference type="NCBI Taxonomy" id="1150368"/>
    <lineage>
        <taxon>Bacteria</taxon>
        <taxon>Pseudomonadati</taxon>
        <taxon>Bacteroidota</taxon>
        <taxon>Flavobacteriia</taxon>
        <taxon>Flavobacteriales</taxon>
        <taxon>Flavobacteriaceae</taxon>
        <taxon>Sinomicrobium</taxon>
    </lineage>
</organism>
<keyword evidence="2" id="KW-1185">Reference proteome</keyword>
<evidence type="ECO:0000313" key="1">
    <source>
        <dbReference type="EMBL" id="SFW72661.1"/>
    </source>
</evidence>
<dbReference type="STRING" id="1150368.SAMN02927921_03703"/>
<dbReference type="Proteomes" id="UP000182248">
    <property type="component" value="Unassembled WGS sequence"/>
</dbReference>
<gene>
    <name evidence="1" type="ORF">SAMN02927921_03703</name>
</gene>
<proteinExistence type="predicted"/>
<sequence>MSDKYSFYQGDKEYPVSGEEGTMFHTYPDGHFPARYRCRQTNVTRIGGVPTFNSEIRKEYIVNYIPEKNSAHCQLQDYVFQADPKAFELPLEEMKPLEYSKENVSFEISDTGTISSIQNFRELQERWSAFRKKFTNTFFYQDIKKVNEKAADDILKTGDKEFSTIAELLRSYEKNMFYHILFKDYRPSNKSDSLTFMSQIFNDQKLNIPIVNSKASDKDGILIYRSVGNPDLKKMNKDEMIRQYDRIYKPVIKYNFTEYNYEYRIRRYVNKKDGIITSAKAVMIERIKNNYELISQFDLKQVAL</sequence>
<dbReference type="RefSeq" id="WP_072318946.1">
    <property type="nucleotide sequence ID" value="NZ_FPJE01000028.1"/>
</dbReference>
<evidence type="ECO:0000313" key="2">
    <source>
        <dbReference type="Proteomes" id="UP000182248"/>
    </source>
</evidence>